<evidence type="ECO:0008006" key="4">
    <source>
        <dbReference type="Google" id="ProtNLM"/>
    </source>
</evidence>
<keyword evidence="3" id="KW-1185">Reference proteome</keyword>
<dbReference type="Pfam" id="PF21419">
    <property type="entry name" value="RoxA-like_Cyt-c"/>
    <property type="match status" value="1"/>
</dbReference>
<dbReference type="GO" id="GO:0020037">
    <property type="term" value="F:heme binding"/>
    <property type="evidence" value="ECO:0007669"/>
    <property type="project" value="InterPro"/>
</dbReference>
<keyword evidence="1" id="KW-0812">Transmembrane</keyword>
<name>A0A2P8F9T9_9RHOB</name>
<dbReference type="GO" id="GO:0009055">
    <property type="term" value="F:electron transfer activity"/>
    <property type="evidence" value="ECO:0007669"/>
    <property type="project" value="InterPro"/>
</dbReference>
<dbReference type="Gene3D" id="1.10.760.10">
    <property type="entry name" value="Cytochrome c-like domain"/>
    <property type="match status" value="1"/>
</dbReference>
<dbReference type="PANTHER" id="PTHR30600:SF9">
    <property type="entry name" value="BLR7738 PROTEIN"/>
    <property type="match status" value="1"/>
</dbReference>
<gene>
    <name evidence="2" type="ORF">CLV88_11045</name>
</gene>
<dbReference type="InterPro" id="IPR051395">
    <property type="entry name" value="Cytochrome_c_Peroxidase/MauG"/>
</dbReference>
<feature type="transmembrane region" description="Helical" evidence="1">
    <location>
        <begin position="12"/>
        <end position="30"/>
    </location>
</feature>
<proteinExistence type="predicted"/>
<evidence type="ECO:0000313" key="2">
    <source>
        <dbReference type="EMBL" id="PSL18468.1"/>
    </source>
</evidence>
<protein>
    <recommendedName>
        <fullName evidence="4">Cytochrome c domain-containing protein</fullName>
    </recommendedName>
</protein>
<dbReference type="InterPro" id="IPR047758">
    <property type="entry name" value="CytoC_perox"/>
</dbReference>
<evidence type="ECO:0000313" key="3">
    <source>
        <dbReference type="Proteomes" id="UP000240418"/>
    </source>
</evidence>
<dbReference type="PANTHER" id="PTHR30600">
    <property type="entry name" value="CYTOCHROME C PEROXIDASE-RELATED"/>
    <property type="match status" value="1"/>
</dbReference>
<dbReference type="AlphaFoldDB" id="A0A2P8F9T9"/>
<reference evidence="2 3" key="1">
    <citation type="submission" date="2018-03" db="EMBL/GenBank/DDBJ databases">
        <title>Genomic Encyclopedia of Archaeal and Bacterial Type Strains, Phase II (KMG-II): from individual species to whole genera.</title>
        <authorList>
            <person name="Goeker M."/>
        </authorList>
    </citation>
    <scope>NUCLEOTIDE SEQUENCE [LARGE SCALE GENOMIC DNA]</scope>
    <source>
        <strain evidence="2 3">DSM 100673</strain>
    </source>
</reference>
<evidence type="ECO:0000256" key="1">
    <source>
        <dbReference type="SAM" id="Phobius"/>
    </source>
</evidence>
<comment type="caution">
    <text evidence="2">The sequence shown here is derived from an EMBL/GenBank/DDBJ whole genome shotgun (WGS) entry which is preliminary data.</text>
</comment>
<keyword evidence="1" id="KW-1133">Transmembrane helix</keyword>
<dbReference type="Proteomes" id="UP000240418">
    <property type="component" value="Unassembled WGS sequence"/>
</dbReference>
<dbReference type="SUPFAM" id="SSF46626">
    <property type="entry name" value="Cytochrome c"/>
    <property type="match status" value="1"/>
</dbReference>
<organism evidence="2 3">
    <name type="scientific">Shimia abyssi</name>
    <dbReference type="NCBI Taxonomy" id="1662395"/>
    <lineage>
        <taxon>Bacteria</taxon>
        <taxon>Pseudomonadati</taxon>
        <taxon>Pseudomonadota</taxon>
        <taxon>Alphaproteobacteria</taxon>
        <taxon>Rhodobacterales</taxon>
        <taxon>Roseobacteraceae</taxon>
    </lineage>
</organism>
<sequence length="657" mass="71147">MLRRFFSFLGSWKFWLIVVIGVAVLVVIGLKSPTVATLRERLTPPELPDVATLEMADEMGQNWSADTRHRFHHTSQGTSTFPVPVEWLLALEVPEASLSGLLWPNRQPRLFETGYLARFGFIPSPVSPDNPYGLPIGFATSDFQNLPGVSGKATSLGLTCAACHTGQFSYEGKRYVVDGGPSTVDLDALTNTLGAALGQTALASALPTPNRRFERFARTILGDRYGAAAKQQLAVDLKGALGASYPDRFNVLEGHGRLDALNRIGNQVFAENIDRPQNYVPISAPVNFPHIWTSSWFNWVQYDGSIMQPLMRNSGEALGVHTHVNTTAPKDEQRFSSAVPVRNLDWIEDTLAGKTHPMEAKAFGGLLSPKWPDALGAIDGELRTKGAALYAKHCSGCHLPAPDSEAFWSDRVFKKIQYTSGAQQLETELPYISVNVIPLRVVGTDPAQAGILRDRTIDTAGNIETGTEAIGLAATICLNQGNGALEQVRVNDGPMLNFAKALAALVQNTNNAWFEANGIAEADRAPYQGNRPNCLQADAGYKARPLNGVWATAPFLHNGSVPTLDDLLRPVDERPAFVQLGSLEIDPIKVGVKQPDLGADSYPPYQDGLFILDTSLPGNLNSGHGFGVQKNGDKTGVIGPAFTDEERAAIIEFLKSI</sequence>
<accession>A0A2P8F9T9</accession>
<dbReference type="GO" id="GO:0004130">
    <property type="term" value="F:cytochrome-c peroxidase activity"/>
    <property type="evidence" value="ECO:0007669"/>
    <property type="project" value="TreeGrafter"/>
</dbReference>
<dbReference type="EMBL" id="PYGJ01000010">
    <property type="protein sequence ID" value="PSL18468.1"/>
    <property type="molecule type" value="Genomic_DNA"/>
</dbReference>
<dbReference type="OrthoDB" id="417271at2"/>
<keyword evidence="1" id="KW-0472">Membrane</keyword>
<dbReference type="InterPro" id="IPR036909">
    <property type="entry name" value="Cyt_c-like_dom_sf"/>
</dbReference>
<dbReference type="NCBIfam" id="NF040606">
    <property type="entry name" value="CytoC_perox"/>
    <property type="match status" value="1"/>
</dbReference>